<dbReference type="AlphaFoldDB" id="A0AA88WKH9"/>
<dbReference type="PROSITE" id="PS00139">
    <property type="entry name" value="THIOL_PROTEASE_CYS"/>
    <property type="match status" value="1"/>
</dbReference>
<dbReference type="InterPro" id="IPR002035">
    <property type="entry name" value="VWF_A"/>
</dbReference>
<feature type="signal peptide" evidence="3">
    <location>
        <begin position="1"/>
        <end position="27"/>
    </location>
</feature>
<feature type="domain" description="VWFA" evidence="5">
    <location>
        <begin position="349"/>
        <end position="540"/>
    </location>
</feature>
<dbReference type="PANTHER" id="PTHR10579">
    <property type="entry name" value="CALCIUM-ACTIVATED CHLORIDE CHANNEL REGULATOR"/>
    <property type="match status" value="1"/>
</dbReference>
<feature type="region of interest" description="Disordered" evidence="2">
    <location>
        <begin position="242"/>
        <end position="272"/>
    </location>
</feature>
<dbReference type="EMBL" id="JAVXUP010000386">
    <property type="protein sequence ID" value="KAK3029247.1"/>
    <property type="molecule type" value="Genomic_DNA"/>
</dbReference>
<dbReference type="Pfam" id="PF08246">
    <property type="entry name" value="Inhibitor_I29"/>
    <property type="match status" value="1"/>
</dbReference>
<dbReference type="InterPro" id="IPR001841">
    <property type="entry name" value="Znf_RING"/>
</dbReference>
<keyword evidence="1" id="KW-0862">Zinc</keyword>
<protein>
    <submittedName>
        <fullName evidence="6">Uncharacterized protein</fullName>
    </submittedName>
</protein>
<dbReference type="SUPFAM" id="SSF53300">
    <property type="entry name" value="vWA-like"/>
    <property type="match status" value="1"/>
</dbReference>
<gene>
    <name evidence="6" type="ORF">RJ639_038153</name>
</gene>
<keyword evidence="7" id="KW-1185">Reference proteome</keyword>
<dbReference type="InterPro" id="IPR000668">
    <property type="entry name" value="Peptidase_C1A_C"/>
</dbReference>
<dbReference type="SMART" id="SM00184">
    <property type="entry name" value="RING"/>
    <property type="match status" value="1"/>
</dbReference>
<dbReference type="GO" id="GO:0008234">
    <property type="term" value="F:cysteine-type peptidase activity"/>
    <property type="evidence" value="ECO:0007669"/>
    <property type="project" value="InterPro"/>
</dbReference>
<dbReference type="GO" id="GO:0006508">
    <property type="term" value="P:proteolysis"/>
    <property type="evidence" value="ECO:0007669"/>
    <property type="project" value="InterPro"/>
</dbReference>
<feature type="domain" description="RING-type" evidence="4">
    <location>
        <begin position="188"/>
        <end position="232"/>
    </location>
</feature>
<dbReference type="FunFam" id="3.90.70.10:FF:000515">
    <property type="entry name" value="Uncharacterized protein"/>
    <property type="match status" value="1"/>
</dbReference>
<name>A0AA88WKH9_9ASTE</name>
<dbReference type="InterPro" id="IPR013201">
    <property type="entry name" value="Prot_inhib_I29"/>
</dbReference>
<evidence type="ECO:0000313" key="6">
    <source>
        <dbReference type="EMBL" id="KAK3029247.1"/>
    </source>
</evidence>
<dbReference type="PROSITE" id="PS50089">
    <property type="entry name" value="ZF_RING_2"/>
    <property type="match status" value="1"/>
</dbReference>
<dbReference type="GO" id="GO:0008270">
    <property type="term" value="F:zinc ion binding"/>
    <property type="evidence" value="ECO:0007669"/>
    <property type="project" value="UniProtKB-KW"/>
</dbReference>
<dbReference type="PANTHER" id="PTHR10579:SF146">
    <property type="entry name" value="RING-TYPE DOMAIN-CONTAINING PROTEIN"/>
    <property type="match status" value="1"/>
</dbReference>
<dbReference type="Gene3D" id="3.30.40.10">
    <property type="entry name" value="Zinc/RING finger domain, C3HC4 (zinc finger)"/>
    <property type="match status" value="1"/>
</dbReference>
<dbReference type="InterPro" id="IPR038765">
    <property type="entry name" value="Papain-like_cys_pep_sf"/>
</dbReference>
<dbReference type="Gene3D" id="3.40.50.410">
    <property type="entry name" value="von Willebrand factor, type A domain"/>
    <property type="match status" value="1"/>
</dbReference>
<dbReference type="Proteomes" id="UP001188597">
    <property type="component" value="Unassembled WGS sequence"/>
</dbReference>
<evidence type="ECO:0000256" key="2">
    <source>
        <dbReference type="SAM" id="MobiDB-lite"/>
    </source>
</evidence>
<proteinExistence type="predicted"/>
<dbReference type="InterPro" id="IPR051266">
    <property type="entry name" value="CLCR"/>
</dbReference>
<evidence type="ECO:0000259" key="4">
    <source>
        <dbReference type="PROSITE" id="PS50089"/>
    </source>
</evidence>
<evidence type="ECO:0000313" key="7">
    <source>
        <dbReference type="Proteomes" id="UP001188597"/>
    </source>
</evidence>
<dbReference type="SUPFAM" id="SSF54001">
    <property type="entry name" value="Cysteine proteinases"/>
    <property type="match status" value="1"/>
</dbReference>
<dbReference type="SMART" id="SM00848">
    <property type="entry name" value="Inhibitor_I29"/>
    <property type="match status" value="1"/>
</dbReference>
<dbReference type="InterPro" id="IPR036465">
    <property type="entry name" value="vWFA_dom_sf"/>
</dbReference>
<evidence type="ECO:0000256" key="3">
    <source>
        <dbReference type="SAM" id="SignalP"/>
    </source>
</evidence>
<feature type="chain" id="PRO_5041743822" evidence="3">
    <location>
        <begin position="28"/>
        <end position="823"/>
    </location>
</feature>
<keyword evidence="1" id="KW-0863">Zinc-finger</keyword>
<dbReference type="Pfam" id="PF00092">
    <property type="entry name" value="VWA"/>
    <property type="match status" value="1"/>
</dbReference>
<keyword evidence="3" id="KW-0732">Signal</keyword>
<evidence type="ECO:0000256" key="1">
    <source>
        <dbReference type="PROSITE-ProRule" id="PRU00175"/>
    </source>
</evidence>
<comment type="caution">
    <text evidence="6">The sequence shown here is derived from an EMBL/GenBank/DDBJ whole genome shotgun (WGS) entry which is preliminary data.</text>
</comment>
<dbReference type="InterPro" id="IPR013083">
    <property type="entry name" value="Znf_RING/FYVE/PHD"/>
</dbReference>
<organism evidence="6 7">
    <name type="scientific">Escallonia herrerae</name>
    <dbReference type="NCBI Taxonomy" id="1293975"/>
    <lineage>
        <taxon>Eukaryota</taxon>
        <taxon>Viridiplantae</taxon>
        <taxon>Streptophyta</taxon>
        <taxon>Embryophyta</taxon>
        <taxon>Tracheophyta</taxon>
        <taxon>Spermatophyta</taxon>
        <taxon>Magnoliopsida</taxon>
        <taxon>eudicotyledons</taxon>
        <taxon>Gunneridae</taxon>
        <taxon>Pentapetalae</taxon>
        <taxon>asterids</taxon>
        <taxon>campanulids</taxon>
        <taxon>Escalloniales</taxon>
        <taxon>Escalloniaceae</taxon>
        <taxon>Escallonia</taxon>
    </lineage>
</organism>
<reference evidence="6" key="1">
    <citation type="submission" date="2022-12" db="EMBL/GenBank/DDBJ databases">
        <title>Draft genome assemblies for two species of Escallonia (Escalloniales).</title>
        <authorList>
            <person name="Chanderbali A."/>
            <person name="Dervinis C."/>
            <person name="Anghel I."/>
            <person name="Soltis D."/>
            <person name="Soltis P."/>
            <person name="Zapata F."/>
        </authorList>
    </citation>
    <scope>NUCLEOTIDE SEQUENCE</scope>
    <source>
        <strain evidence="6">UCBG64.0493</strain>
        <tissue evidence="6">Leaf</tissue>
    </source>
</reference>
<dbReference type="SMART" id="SM00327">
    <property type="entry name" value="VWA"/>
    <property type="match status" value="1"/>
</dbReference>
<sequence>MVTATKYHFFCLATLFILGALASHASARSLHQTSMLEKHEEWIARYGRVYKDAEEKNRRFKIFEENVKHIEAFNRANSKPYKLSINEFADLTNQEFTTRNRFKSHVCASQTTSFKYENVTAVPPTMDWRKKGAVTPVKDQGQCGCCWAFSAVAATEGITQLKTVCSHVCPRSILYNMIIGVLLPEETCGICSEEVVTRLGQATFTAECSCSFHMNCISSRLNSGNQFCPTCNSKWTSIPSTNGTRSHPYPRHSPYPQPTPSSKTRSHPPASSLLWPEPPYGHQFCDDEPLPKSEKVSAEPSKTSLLSLILKSFPELPALAASDSVSKFAALVGVQAPSLMDDSRRAPLDLVAVLDVSGSMWGAKMALLKRAVEFVIQNLGPSDRLAIVAFSTSAQRVFPLRLMNERGREDATIAVKSLSAEGATDIVQGLKKGVRVLQERREMNTVASIMFLSDGMDTYGRKHNNIKRFLPASICPEQGNCEAIAAAPIIVHSFGFGLDHDAAILHTISDASGGTFSFIESIEIVQDAFAKCIGGLLSVVAQEVRLTMRTLSHGVHIGSIPSGRYFNNIYCQGREGMIDIGDMYADEEKDFLVYLSVPPSPDSEGGDERKTLLMDVMCSFRESTSNQVVQVQGERVEIRRPEILSATDLIVRLEVDRQRNRLSVAEGIAEAQAMADRGDLTGAQTVLNNRKSTLLSSASAQAGDRLCSWLESELNEIEQRMASLELYEQAGRAYSYAGLSSHSRQRSTTVGVRSTASSSGCLMRLQTSSIGSPQGTALNICDLGGANMGYDTPAMAKMMSKSKSFSTANPLPPPHTPGDAQPR</sequence>
<dbReference type="PROSITE" id="PS50234">
    <property type="entry name" value="VWFA"/>
    <property type="match status" value="1"/>
</dbReference>
<evidence type="ECO:0000259" key="5">
    <source>
        <dbReference type="PROSITE" id="PS50234"/>
    </source>
</evidence>
<dbReference type="Pfam" id="PF00112">
    <property type="entry name" value="Peptidase_C1"/>
    <property type="match status" value="1"/>
</dbReference>
<keyword evidence="1" id="KW-0479">Metal-binding</keyword>
<dbReference type="InterPro" id="IPR032838">
    <property type="entry name" value="Vwaint_dom"/>
</dbReference>
<dbReference type="Gene3D" id="3.90.70.10">
    <property type="entry name" value="Cysteine proteinases"/>
    <property type="match status" value="1"/>
</dbReference>
<dbReference type="Pfam" id="PF14624">
    <property type="entry name" value="Vwaint"/>
    <property type="match status" value="1"/>
</dbReference>
<dbReference type="SMART" id="SM00645">
    <property type="entry name" value="Pept_C1"/>
    <property type="match status" value="1"/>
</dbReference>
<feature type="region of interest" description="Disordered" evidence="2">
    <location>
        <begin position="800"/>
        <end position="823"/>
    </location>
</feature>
<dbReference type="InterPro" id="IPR000169">
    <property type="entry name" value="Pept_cys_AS"/>
</dbReference>
<accession>A0AA88WKH9</accession>